<dbReference type="EMBL" id="ML179240">
    <property type="protein sequence ID" value="THU93751.1"/>
    <property type="molecule type" value="Genomic_DNA"/>
</dbReference>
<evidence type="ECO:0000313" key="3">
    <source>
        <dbReference type="Proteomes" id="UP000297245"/>
    </source>
</evidence>
<dbReference type="EMBL" id="ML179240">
    <property type="protein sequence ID" value="THU93767.1"/>
    <property type="molecule type" value="Genomic_DNA"/>
</dbReference>
<keyword evidence="3" id="KW-1185">Reference proteome</keyword>
<dbReference type="Proteomes" id="UP000297245">
    <property type="component" value="Unassembled WGS sequence"/>
</dbReference>
<evidence type="ECO:0000313" key="2">
    <source>
        <dbReference type="EMBL" id="THU93767.1"/>
    </source>
</evidence>
<proteinExistence type="predicted"/>
<accession>A0A4S8LW03</accession>
<evidence type="ECO:0000313" key="1">
    <source>
        <dbReference type="EMBL" id="THU93751.1"/>
    </source>
</evidence>
<name>A0A4S8LW03_DENBC</name>
<dbReference type="OrthoDB" id="3270804at2759"/>
<gene>
    <name evidence="1" type="ORF">K435DRAFT_799435</name>
    <name evidence="2" type="ORF">K435DRAFT_861210</name>
</gene>
<protein>
    <submittedName>
        <fullName evidence="2">Uncharacterized protein</fullName>
    </submittedName>
</protein>
<organism evidence="2 3">
    <name type="scientific">Dendrothele bispora (strain CBS 962.96)</name>
    <dbReference type="NCBI Taxonomy" id="1314807"/>
    <lineage>
        <taxon>Eukaryota</taxon>
        <taxon>Fungi</taxon>
        <taxon>Dikarya</taxon>
        <taxon>Basidiomycota</taxon>
        <taxon>Agaricomycotina</taxon>
        <taxon>Agaricomycetes</taxon>
        <taxon>Agaricomycetidae</taxon>
        <taxon>Agaricales</taxon>
        <taxon>Agaricales incertae sedis</taxon>
        <taxon>Dendrothele</taxon>
    </lineage>
</organism>
<sequence length="233" mass="26079">MSLPYRGRVRHIFLRPGETVMISQLENANHTAVGGATEETAEETAEEAALPLQLPPLALDHVNPNSSEHLTQTSDVVQGSIPPPPPYLPIGSVRVFAAFNRVPTPDELRAYWPYEESHMAYLVVCGARIAILPLWEMAKPLVHGITSPIFKKYDTFTLALERYTQCFNRVNTLPYPSLRPVPINSTRLCRTPYDLSLPELANSDVELALDLQGRIYSYAMGSNESQHLIRITR</sequence>
<reference evidence="2 3" key="1">
    <citation type="journal article" date="2019" name="Nat. Ecol. Evol.">
        <title>Megaphylogeny resolves global patterns of mushroom evolution.</title>
        <authorList>
            <person name="Varga T."/>
            <person name="Krizsan K."/>
            <person name="Foldi C."/>
            <person name="Dima B."/>
            <person name="Sanchez-Garcia M."/>
            <person name="Sanchez-Ramirez S."/>
            <person name="Szollosi G.J."/>
            <person name="Szarkandi J.G."/>
            <person name="Papp V."/>
            <person name="Albert L."/>
            <person name="Andreopoulos W."/>
            <person name="Angelini C."/>
            <person name="Antonin V."/>
            <person name="Barry K.W."/>
            <person name="Bougher N.L."/>
            <person name="Buchanan P."/>
            <person name="Buyck B."/>
            <person name="Bense V."/>
            <person name="Catcheside P."/>
            <person name="Chovatia M."/>
            <person name="Cooper J."/>
            <person name="Damon W."/>
            <person name="Desjardin D."/>
            <person name="Finy P."/>
            <person name="Geml J."/>
            <person name="Haridas S."/>
            <person name="Hughes K."/>
            <person name="Justo A."/>
            <person name="Karasinski D."/>
            <person name="Kautmanova I."/>
            <person name="Kiss B."/>
            <person name="Kocsube S."/>
            <person name="Kotiranta H."/>
            <person name="LaButti K.M."/>
            <person name="Lechner B.E."/>
            <person name="Liimatainen K."/>
            <person name="Lipzen A."/>
            <person name="Lukacs Z."/>
            <person name="Mihaltcheva S."/>
            <person name="Morgado L.N."/>
            <person name="Niskanen T."/>
            <person name="Noordeloos M.E."/>
            <person name="Ohm R.A."/>
            <person name="Ortiz-Santana B."/>
            <person name="Ovrebo C."/>
            <person name="Racz N."/>
            <person name="Riley R."/>
            <person name="Savchenko A."/>
            <person name="Shiryaev A."/>
            <person name="Soop K."/>
            <person name="Spirin V."/>
            <person name="Szebenyi C."/>
            <person name="Tomsovsky M."/>
            <person name="Tulloss R.E."/>
            <person name="Uehling J."/>
            <person name="Grigoriev I.V."/>
            <person name="Vagvolgyi C."/>
            <person name="Papp T."/>
            <person name="Martin F.M."/>
            <person name="Miettinen O."/>
            <person name="Hibbett D.S."/>
            <person name="Nagy L.G."/>
        </authorList>
    </citation>
    <scope>NUCLEOTIDE SEQUENCE [LARGE SCALE GENOMIC DNA]</scope>
    <source>
        <strain evidence="2 3">CBS 962.96</strain>
    </source>
</reference>
<dbReference type="AlphaFoldDB" id="A0A4S8LW03"/>